<protein>
    <submittedName>
        <fullName evidence="1">Uncharacterized protein</fullName>
    </submittedName>
</protein>
<dbReference type="EMBL" id="AP018449">
    <property type="protein sequence ID" value="BBB92238.1"/>
    <property type="molecule type" value="Genomic_DNA"/>
</dbReference>
<evidence type="ECO:0000313" key="2">
    <source>
        <dbReference type="Proteomes" id="UP000276437"/>
    </source>
</evidence>
<sequence length="264" mass="30107">MIREEYLFEDIADYLYKSNDLLIAGMPSTEERSSFFKNLWTDRCKSVLLLKRLDDGNMFFQLCCGKDVVQQNTVDLCIATSRLLRYLNVDEKNVLLDMSSLDHVLIMFFTKQFLTQVVPKTLFAAYIRPKQYSQQSGNVGFSLCDQVLAVNSVPGFAKRESGKQTLCSFLGFEGIRLKSILESVHNVDKFIPVVAFPSGAPQWYNVTMWNSMDTLQSENRDYAIRKCFSESIFEAVNLLQQNILHDEKVVLAPLGTRAHSMACC</sequence>
<evidence type="ECO:0000313" key="1">
    <source>
        <dbReference type="EMBL" id="BBB92238.1"/>
    </source>
</evidence>
<dbReference type="Proteomes" id="UP000276437">
    <property type="component" value="Chromosome"/>
</dbReference>
<reference evidence="1 2" key="1">
    <citation type="journal article" date="2018" name="Int. J. Syst. Evol. Microbiol.">
        <title>Methylomusa anaerophila gen. nov., sp. nov., an anaerobic methanol-utilizing bacterium isolated from a microbial fuel cell.</title>
        <authorList>
            <person name="Amano N."/>
            <person name="Yamamuro A."/>
            <person name="Miyahara M."/>
            <person name="Kouzuma A."/>
            <person name="Abe T."/>
            <person name="Watanabe K."/>
        </authorList>
    </citation>
    <scope>NUCLEOTIDE SEQUENCE [LARGE SCALE GENOMIC DNA]</scope>
    <source>
        <strain evidence="1 2">MMFC1</strain>
    </source>
</reference>
<dbReference type="KEGG" id="mana:MAMMFC1_02923"/>
<dbReference type="AlphaFoldDB" id="A0A348AME0"/>
<dbReference type="RefSeq" id="WP_126309162.1">
    <property type="nucleotide sequence ID" value="NZ_AP018449.1"/>
</dbReference>
<name>A0A348AME0_9FIRM</name>
<keyword evidence="2" id="KW-1185">Reference proteome</keyword>
<organism evidence="1 2">
    <name type="scientific">Methylomusa anaerophila</name>
    <dbReference type="NCBI Taxonomy" id="1930071"/>
    <lineage>
        <taxon>Bacteria</taxon>
        <taxon>Bacillati</taxon>
        <taxon>Bacillota</taxon>
        <taxon>Negativicutes</taxon>
        <taxon>Selenomonadales</taxon>
        <taxon>Sporomusaceae</taxon>
        <taxon>Methylomusa</taxon>
    </lineage>
</organism>
<proteinExistence type="predicted"/>
<gene>
    <name evidence="1" type="ORF">MAMMFC1_02923</name>
</gene>
<dbReference type="OrthoDB" id="3034510at2"/>
<accession>A0A348AME0</accession>